<dbReference type="InterPro" id="IPR009012">
    <property type="entry name" value="GrpE_head"/>
</dbReference>
<comment type="caution">
    <text evidence="10">The sequence shown here is derived from an EMBL/GenBank/DDBJ whole genome shotgun (WGS) entry which is preliminary data.</text>
</comment>
<dbReference type="Proteomes" id="UP000320766">
    <property type="component" value="Unassembled WGS sequence"/>
</dbReference>
<evidence type="ECO:0000256" key="5">
    <source>
        <dbReference type="ARBA" id="ARBA00023016"/>
    </source>
</evidence>
<evidence type="ECO:0000313" key="10">
    <source>
        <dbReference type="EMBL" id="RZN68552.1"/>
    </source>
</evidence>
<dbReference type="GO" id="GO:0006457">
    <property type="term" value="P:protein folding"/>
    <property type="evidence" value="ECO:0007669"/>
    <property type="project" value="InterPro"/>
</dbReference>
<comment type="function">
    <text evidence="7 8">Participates actively in the response to hyperosmotic and heat shock by preventing the aggregation of stress-denatured proteins, in association with DnaK and GrpE. It is the nucleotide exchange factor for DnaK and may function as a thermosensor. Unfolded proteins bind initially to DnaJ; upon interaction with the DnaJ-bound protein, DnaK hydrolyzes its bound ATP, resulting in the formation of a stable complex. GrpE releases ADP from DnaK; ATP binding to DnaK triggers the release of the substrate protein, thus completing the reaction cycle. Several rounds of ATP-dependent interactions between DnaJ, DnaK and GrpE are required for fully efficient folding.</text>
</comment>
<dbReference type="FunFam" id="2.30.22.10:FF:000001">
    <property type="entry name" value="Protein GrpE"/>
    <property type="match status" value="1"/>
</dbReference>
<dbReference type="PANTHER" id="PTHR21237">
    <property type="entry name" value="GRPE PROTEIN"/>
    <property type="match status" value="1"/>
</dbReference>
<reference evidence="10 11" key="1">
    <citation type="journal article" date="2019" name="Nat. Microbiol.">
        <title>Wide diversity of methane and short-chain alkane metabolisms in uncultured archaea.</title>
        <authorList>
            <person name="Borrel G."/>
            <person name="Adam P.S."/>
            <person name="McKay L.J."/>
            <person name="Chen L.X."/>
            <person name="Sierra-Garcia I.N."/>
            <person name="Sieber C.M."/>
            <person name="Letourneur Q."/>
            <person name="Ghozlane A."/>
            <person name="Andersen G.L."/>
            <person name="Li W.J."/>
            <person name="Hallam S.J."/>
            <person name="Muyzer G."/>
            <person name="de Oliveira V.M."/>
            <person name="Inskeep W.P."/>
            <person name="Banfield J.F."/>
            <person name="Gribaldo S."/>
        </authorList>
    </citation>
    <scope>NUCLEOTIDE SEQUENCE [LARGE SCALE GENOMIC DNA]</scope>
    <source>
        <strain evidence="10">NM1b</strain>
    </source>
</reference>
<dbReference type="AlphaFoldDB" id="A0A520KW16"/>
<dbReference type="InterPro" id="IPR000740">
    <property type="entry name" value="GrpE"/>
</dbReference>
<dbReference type="PRINTS" id="PR00773">
    <property type="entry name" value="GRPEPROTEIN"/>
</dbReference>
<dbReference type="InterPro" id="IPR013805">
    <property type="entry name" value="GrpE_CC"/>
</dbReference>
<evidence type="ECO:0000313" key="11">
    <source>
        <dbReference type="Proteomes" id="UP000320766"/>
    </source>
</evidence>
<protein>
    <recommendedName>
        <fullName evidence="7 8">Protein GrpE</fullName>
    </recommendedName>
    <alternativeName>
        <fullName evidence="7">HSP-70 cofactor</fullName>
    </alternativeName>
</protein>
<dbReference type="SUPFAM" id="SSF58014">
    <property type="entry name" value="Coiled-coil domain of nucleotide exchange factor GrpE"/>
    <property type="match status" value="1"/>
</dbReference>
<comment type="similarity">
    <text evidence="2 7 9">Belongs to the GrpE family.</text>
</comment>
<evidence type="ECO:0000256" key="9">
    <source>
        <dbReference type="RuleBase" id="RU004478"/>
    </source>
</evidence>
<sequence>MEEKDKIEELTKELSKKEELYLRTLADFDNYRKRVERDKECVNAERERAILLELLEAIDNFERALSSESSESSDGENIEDGVQLIYNQLLRILERHGVTPYESVGEKFNPELHEAILAISTNKYPSGTITAEMQKGYKIGDEVLRVAKVQVSRDD</sequence>
<dbReference type="GO" id="GO:0051082">
    <property type="term" value="F:unfolded protein binding"/>
    <property type="evidence" value="ECO:0007669"/>
    <property type="project" value="TreeGrafter"/>
</dbReference>
<gene>
    <name evidence="7 10" type="primary">grpE</name>
    <name evidence="10" type="ORF">EF807_05715</name>
</gene>
<organism evidence="10 11">
    <name type="scientific">Candidatus Methanolliviera hydrocarbonicum</name>
    <dbReference type="NCBI Taxonomy" id="2491085"/>
    <lineage>
        <taxon>Archaea</taxon>
        <taxon>Methanobacteriati</taxon>
        <taxon>Methanobacteriota</taxon>
        <taxon>Candidatus Methanoliparia</taxon>
        <taxon>Candidatus Methanoliparales</taxon>
        <taxon>Candidatus Methanollivieraceae</taxon>
        <taxon>Candidatus Methanolliviera</taxon>
    </lineage>
</organism>
<dbReference type="PANTHER" id="PTHR21237:SF40">
    <property type="entry name" value="CELL CYCLE AND APOPTOSIS REGULATOR PROTEIN 2"/>
    <property type="match status" value="1"/>
</dbReference>
<dbReference type="GO" id="GO:0051087">
    <property type="term" value="F:protein-folding chaperone binding"/>
    <property type="evidence" value="ECO:0007669"/>
    <property type="project" value="InterPro"/>
</dbReference>
<dbReference type="CDD" id="cd00446">
    <property type="entry name" value="GrpE"/>
    <property type="match status" value="1"/>
</dbReference>
<evidence type="ECO:0000256" key="6">
    <source>
        <dbReference type="ARBA" id="ARBA00023186"/>
    </source>
</evidence>
<keyword evidence="6 7" id="KW-0143">Chaperone</keyword>
<dbReference type="GO" id="GO:0042803">
    <property type="term" value="F:protein homodimerization activity"/>
    <property type="evidence" value="ECO:0007669"/>
    <property type="project" value="InterPro"/>
</dbReference>
<evidence type="ECO:0000256" key="2">
    <source>
        <dbReference type="ARBA" id="ARBA00009054"/>
    </source>
</evidence>
<dbReference type="Gene3D" id="3.90.20.20">
    <property type="match status" value="1"/>
</dbReference>
<dbReference type="PROSITE" id="PS01071">
    <property type="entry name" value="GRPE"/>
    <property type="match status" value="1"/>
</dbReference>
<dbReference type="NCBIfam" id="NF010738">
    <property type="entry name" value="PRK14140.1"/>
    <property type="match status" value="1"/>
</dbReference>
<evidence type="ECO:0000256" key="4">
    <source>
        <dbReference type="ARBA" id="ARBA00022490"/>
    </source>
</evidence>
<keyword evidence="5 7" id="KW-0346">Stress response</keyword>
<evidence type="ECO:0000256" key="7">
    <source>
        <dbReference type="HAMAP-Rule" id="MF_01151"/>
    </source>
</evidence>
<proteinExistence type="inferred from homology"/>
<evidence type="ECO:0000256" key="3">
    <source>
        <dbReference type="ARBA" id="ARBA00011738"/>
    </source>
</evidence>
<dbReference type="GO" id="GO:0000774">
    <property type="term" value="F:adenyl-nucleotide exchange factor activity"/>
    <property type="evidence" value="ECO:0007669"/>
    <property type="project" value="InterPro"/>
</dbReference>
<dbReference type="SUPFAM" id="SSF51064">
    <property type="entry name" value="Head domain of nucleotide exchange factor GrpE"/>
    <property type="match status" value="1"/>
</dbReference>
<comment type="subunit">
    <text evidence="3 7">Homodimer.</text>
</comment>
<dbReference type="Gene3D" id="2.30.22.10">
    <property type="entry name" value="Head domain of nucleotide exchange factor GrpE"/>
    <property type="match status" value="1"/>
</dbReference>
<dbReference type="EMBL" id="RXIL01000103">
    <property type="protein sequence ID" value="RZN68552.1"/>
    <property type="molecule type" value="Genomic_DNA"/>
</dbReference>
<dbReference type="HAMAP" id="MF_01151">
    <property type="entry name" value="GrpE"/>
    <property type="match status" value="1"/>
</dbReference>
<dbReference type="GO" id="GO:0005737">
    <property type="term" value="C:cytoplasm"/>
    <property type="evidence" value="ECO:0007669"/>
    <property type="project" value="UniProtKB-SubCell"/>
</dbReference>
<comment type="subcellular location">
    <subcellularLocation>
        <location evidence="1 7">Cytoplasm</location>
    </subcellularLocation>
</comment>
<name>A0A520KW16_9EURY</name>
<evidence type="ECO:0000256" key="1">
    <source>
        <dbReference type="ARBA" id="ARBA00004496"/>
    </source>
</evidence>
<dbReference type="Pfam" id="PF01025">
    <property type="entry name" value="GrpE"/>
    <property type="match status" value="1"/>
</dbReference>
<keyword evidence="4 7" id="KW-0963">Cytoplasm</keyword>
<evidence type="ECO:0000256" key="8">
    <source>
        <dbReference type="RuleBase" id="RU000639"/>
    </source>
</evidence>
<accession>A0A520KW16</accession>